<proteinExistence type="predicted"/>
<dbReference type="Proteomes" id="UP000729402">
    <property type="component" value="Unassembled WGS sequence"/>
</dbReference>
<dbReference type="EMBL" id="JAAALK010000282">
    <property type="protein sequence ID" value="KAG8079505.1"/>
    <property type="molecule type" value="Genomic_DNA"/>
</dbReference>
<sequence>MPTPSWSAPSLPRTSSPLHAVRCIGFVARNRRRGSLLQICAADHMMYAADHHGMCASARASDCDDRFDDVDR</sequence>
<organism evidence="1 2">
    <name type="scientific">Zizania palustris</name>
    <name type="common">Northern wild rice</name>
    <dbReference type="NCBI Taxonomy" id="103762"/>
    <lineage>
        <taxon>Eukaryota</taxon>
        <taxon>Viridiplantae</taxon>
        <taxon>Streptophyta</taxon>
        <taxon>Embryophyta</taxon>
        <taxon>Tracheophyta</taxon>
        <taxon>Spermatophyta</taxon>
        <taxon>Magnoliopsida</taxon>
        <taxon>Liliopsida</taxon>
        <taxon>Poales</taxon>
        <taxon>Poaceae</taxon>
        <taxon>BOP clade</taxon>
        <taxon>Oryzoideae</taxon>
        <taxon>Oryzeae</taxon>
        <taxon>Zizaniinae</taxon>
        <taxon>Zizania</taxon>
    </lineage>
</organism>
<evidence type="ECO:0000313" key="2">
    <source>
        <dbReference type="Proteomes" id="UP000729402"/>
    </source>
</evidence>
<keyword evidence="2" id="KW-1185">Reference proteome</keyword>
<reference evidence="1" key="1">
    <citation type="journal article" date="2021" name="bioRxiv">
        <title>Whole Genome Assembly and Annotation of Northern Wild Rice, Zizania palustris L., Supports a Whole Genome Duplication in the Zizania Genus.</title>
        <authorList>
            <person name="Haas M."/>
            <person name="Kono T."/>
            <person name="Macchietto M."/>
            <person name="Millas R."/>
            <person name="McGilp L."/>
            <person name="Shao M."/>
            <person name="Duquette J."/>
            <person name="Hirsch C.N."/>
            <person name="Kimball J."/>
        </authorList>
    </citation>
    <scope>NUCLEOTIDE SEQUENCE</scope>
    <source>
        <tissue evidence="1">Fresh leaf tissue</tissue>
    </source>
</reference>
<accession>A0A8J5SSJ2</accession>
<evidence type="ECO:0000313" key="1">
    <source>
        <dbReference type="EMBL" id="KAG8079505.1"/>
    </source>
</evidence>
<dbReference type="AlphaFoldDB" id="A0A8J5SSJ2"/>
<reference evidence="1" key="2">
    <citation type="submission" date="2021-02" db="EMBL/GenBank/DDBJ databases">
        <authorList>
            <person name="Kimball J.A."/>
            <person name="Haas M.W."/>
            <person name="Macchietto M."/>
            <person name="Kono T."/>
            <person name="Duquette J."/>
            <person name="Shao M."/>
        </authorList>
    </citation>
    <scope>NUCLEOTIDE SEQUENCE</scope>
    <source>
        <tissue evidence="1">Fresh leaf tissue</tissue>
    </source>
</reference>
<protein>
    <submittedName>
        <fullName evidence="1">Uncharacterized protein</fullName>
    </submittedName>
</protein>
<gene>
    <name evidence="1" type="ORF">GUJ93_ZPchr0007g4858</name>
</gene>
<comment type="caution">
    <text evidence="1">The sequence shown here is derived from an EMBL/GenBank/DDBJ whole genome shotgun (WGS) entry which is preliminary data.</text>
</comment>
<name>A0A8J5SSJ2_ZIZPA</name>